<dbReference type="Proteomes" id="UP000585474">
    <property type="component" value="Unassembled WGS sequence"/>
</dbReference>
<protein>
    <submittedName>
        <fullName evidence="1">Tudor/PWWP/MBT superfamily protein</fullName>
    </submittedName>
</protein>
<proteinExistence type="predicted"/>
<dbReference type="EMBL" id="BJWL01000007">
    <property type="protein sequence ID" value="GFY90586.1"/>
    <property type="molecule type" value="Genomic_DNA"/>
</dbReference>
<dbReference type="PANTHER" id="PTHR10688">
    <property type="entry name" value="PWWP DOMAIN-CONTAINING PROTEIN"/>
    <property type="match status" value="1"/>
</dbReference>
<keyword evidence="2" id="KW-1185">Reference proteome</keyword>
<name>A0A7J0EWJ7_9ERIC</name>
<comment type="caution">
    <text evidence="1">The sequence shown here is derived from an EMBL/GenBank/DDBJ whole genome shotgun (WGS) entry which is preliminary data.</text>
</comment>
<dbReference type="InterPro" id="IPR052657">
    <property type="entry name" value="PDP_family_Arabidopsis"/>
</dbReference>
<dbReference type="OrthoDB" id="1751607at2759"/>
<dbReference type="AlphaFoldDB" id="A0A7J0EWJ7"/>
<evidence type="ECO:0000313" key="1">
    <source>
        <dbReference type="EMBL" id="GFY90586.1"/>
    </source>
</evidence>
<accession>A0A7J0EWJ7</accession>
<gene>
    <name evidence="1" type="ORF">Acr_07g0007830</name>
</gene>
<organism evidence="1 2">
    <name type="scientific">Actinidia rufa</name>
    <dbReference type="NCBI Taxonomy" id="165716"/>
    <lineage>
        <taxon>Eukaryota</taxon>
        <taxon>Viridiplantae</taxon>
        <taxon>Streptophyta</taxon>
        <taxon>Embryophyta</taxon>
        <taxon>Tracheophyta</taxon>
        <taxon>Spermatophyta</taxon>
        <taxon>Magnoliopsida</taxon>
        <taxon>eudicotyledons</taxon>
        <taxon>Gunneridae</taxon>
        <taxon>Pentapetalae</taxon>
        <taxon>asterids</taxon>
        <taxon>Ericales</taxon>
        <taxon>Actinidiaceae</taxon>
        <taxon>Actinidia</taxon>
    </lineage>
</organism>
<evidence type="ECO:0000313" key="2">
    <source>
        <dbReference type="Proteomes" id="UP000585474"/>
    </source>
</evidence>
<dbReference type="PANTHER" id="PTHR10688:SF5">
    <property type="entry name" value="PWWP DOMAIN-CONTAINING PROTEIN 1-RELATED"/>
    <property type="match status" value="1"/>
</dbReference>
<reference evidence="1 2" key="1">
    <citation type="submission" date="2019-07" db="EMBL/GenBank/DDBJ databases">
        <title>De Novo Assembly of kiwifruit Actinidia rufa.</title>
        <authorList>
            <person name="Sugita-Konishi S."/>
            <person name="Sato K."/>
            <person name="Mori E."/>
            <person name="Abe Y."/>
            <person name="Kisaki G."/>
            <person name="Hamano K."/>
            <person name="Suezawa K."/>
            <person name="Otani M."/>
            <person name="Fukuda T."/>
            <person name="Manabe T."/>
            <person name="Gomi K."/>
            <person name="Tabuchi M."/>
            <person name="Akimitsu K."/>
            <person name="Kataoka I."/>
        </authorList>
    </citation>
    <scope>NUCLEOTIDE SEQUENCE [LARGE SCALE GENOMIC DNA]</scope>
    <source>
        <strain evidence="2">cv. Fuchu</strain>
    </source>
</reference>
<sequence length="124" mass="13770">MAREPTVLVMKFPPPYSSLPSSSELKARLARFGPLDHHSANRVFWQSFSCRVVFLHKANAEAAHRHLSGQNTLFGNVNVRCLIRPLAESKVQPEDALTDSVVELKLPALQPVVLLKSCLKKPMG</sequence>